<feature type="transmembrane region" description="Helical" evidence="1">
    <location>
        <begin position="45"/>
        <end position="69"/>
    </location>
</feature>
<comment type="caution">
    <text evidence="3">The sequence shown here is derived from an EMBL/GenBank/DDBJ whole genome shotgun (WGS) entry which is preliminary data.</text>
</comment>
<feature type="signal peptide" evidence="2">
    <location>
        <begin position="1"/>
        <end position="25"/>
    </location>
</feature>
<name>A0A5J4UZ13_9EUKA</name>
<dbReference type="EMBL" id="SNRW01011226">
    <property type="protein sequence ID" value="KAA6375443.1"/>
    <property type="molecule type" value="Genomic_DNA"/>
</dbReference>
<evidence type="ECO:0000313" key="4">
    <source>
        <dbReference type="Proteomes" id="UP000324800"/>
    </source>
</evidence>
<protein>
    <submittedName>
        <fullName evidence="3">Uncharacterized protein</fullName>
    </submittedName>
</protein>
<keyword evidence="1" id="KW-0812">Transmembrane</keyword>
<evidence type="ECO:0000256" key="1">
    <source>
        <dbReference type="SAM" id="Phobius"/>
    </source>
</evidence>
<proteinExistence type="predicted"/>
<organism evidence="3 4">
    <name type="scientific">Streblomastix strix</name>
    <dbReference type="NCBI Taxonomy" id="222440"/>
    <lineage>
        <taxon>Eukaryota</taxon>
        <taxon>Metamonada</taxon>
        <taxon>Preaxostyla</taxon>
        <taxon>Oxymonadida</taxon>
        <taxon>Streblomastigidae</taxon>
        <taxon>Streblomastix</taxon>
    </lineage>
</organism>
<sequence>MVASALISGHIKLLILQLFLKFVFSASNSVDNPTTLRDLRAHRELRLVWVAVQVIILEIILVIAGNYVLDYYYLRDQLSGYSSGNA</sequence>
<keyword evidence="2" id="KW-0732">Signal</keyword>
<evidence type="ECO:0000256" key="2">
    <source>
        <dbReference type="SAM" id="SignalP"/>
    </source>
</evidence>
<keyword evidence="1" id="KW-1133">Transmembrane helix</keyword>
<dbReference type="AlphaFoldDB" id="A0A5J4UZ13"/>
<feature type="chain" id="PRO_5023824755" evidence="2">
    <location>
        <begin position="26"/>
        <end position="86"/>
    </location>
</feature>
<dbReference type="Proteomes" id="UP000324800">
    <property type="component" value="Unassembled WGS sequence"/>
</dbReference>
<gene>
    <name evidence="3" type="ORF">EZS28_029030</name>
</gene>
<reference evidence="3 4" key="1">
    <citation type="submission" date="2019-03" db="EMBL/GenBank/DDBJ databases">
        <title>Single cell metagenomics reveals metabolic interactions within the superorganism composed of flagellate Streblomastix strix and complex community of Bacteroidetes bacteria on its surface.</title>
        <authorList>
            <person name="Treitli S.C."/>
            <person name="Kolisko M."/>
            <person name="Husnik F."/>
            <person name="Keeling P."/>
            <person name="Hampl V."/>
        </authorList>
    </citation>
    <scope>NUCLEOTIDE SEQUENCE [LARGE SCALE GENOMIC DNA]</scope>
    <source>
        <strain evidence="3">ST1C</strain>
    </source>
</reference>
<evidence type="ECO:0000313" key="3">
    <source>
        <dbReference type="EMBL" id="KAA6375443.1"/>
    </source>
</evidence>
<keyword evidence="1" id="KW-0472">Membrane</keyword>
<accession>A0A5J4UZ13</accession>